<sequence length="77" mass="8713">MPAENEVTFNPPGTSYMGAASVRMKRSICHFLLALFKERSLTDDQPMMLFAEVEGIINGITSIDREQINRRQLVVIN</sequence>
<accession>A0ABP0GF77</accession>
<reference evidence="2 3" key="1">
    <citation type="submission" date="2024-02" db="EMBL/GenBank/DDBJ databases">
        <authorList>
            <person name="Daric V."/>
            <person name="Darras S."/>
        </authorList>
    </citation>
    <scope>NUCLEOTIDE SEQUENCE [LARGE SCALE GENOMIC DNA]</scope>
</reference>
<dbReference type="Proteomes" id="UP001642483">
    <property type="component" value="Unassembled WGS sequence"/>
</dbReference>
<dbReference type="EMBL" id="CAWYQH010000112">
    <property type="protein sequence ID" value="CAK8690088.1"/>
    <property type="molecule type" value="Genomic_DNA"/>
</dbReference>
<proteinExistence type="predicted"/>
<dbReference type="EMBL" id="CAWYQH010000112">
    <property type="protein sequence ID" value="CAK8690085.1"/>
    <property type="molecule type" value="Genomic_DNA"/>
</dbReference>
<evidence type="ECO:0000313" key="3">
    <source>
        <dbReference type="Proteomes" id="UP001642483"/>
    </source>
</evidence>
<gene>
    <name evidence="1" type="ORF">CVLEPA_LOCUS22726</name>
    <name evidence="2" type="ORF">CVLEPA_LOCUS22729</name>
</gene>
<organism evidence="2 3">
    <name type="scientific">Clavelina lepadiformis</name>
    <name type="common">Light-bulb sea squirt</name>
    <name type="synonym">Ascidia lepadiformis</name>
    <dbReference type="NCBI Taxonomy" id="159417"/>
    <lineage>
        <taxon>Eukaryota</taxon>
        <taxon>Metazoa</taxon>
        <taxon>Chordata</taxon>
        <taxon>Tunicata</taxon>
        <taxon>Ascidiacea</taxon>
        <taxon>Aplousobranchia</taxon>
        <taxon>Clavelinidae</taxon>
        <taxon>Clavelina</taxon>
    </lineage>
</organism>
<evidence type="ECO:0000313" key="1">
    <source>
        <dbReference type="EMBL" id="CAK8690085.1"/>
    </source>
</evidence>
<name>A0ABP0GF77_CLALP</name>
<protein>
    <submittedName>
        <fullName evidence="2">Uncharacterized protein</fullName>
    </submittedName>
</protein>
<keyword evidence="3" id="KW-1185">Reference proteome</keyword>
<comment type="caution">
    <text evidence="2">The sequence shown here is derived from an EMBL/GenBank/DDBJ whole genome shotgun (WGS) entry which is preliminary data.</text>
</comment>
<evidence type="ECO:0000313" key="2">
    <source>
        <dbReference type="EMBL" id="CAK8690088.1"/>
    </source>
</evidence>